<feature type="compositionally biased region" description="Polar residues" evidence="1">
    <location>
        <begin position="292"/>
        <end position="303"/>
    </location>
</feature>
<dbReference type="GeneID" id="66081049"/>
<keyword evidence="4" id="KW-1185">Reference proteome</keyword>
<gene>
    <name evidence="3" type="ORF">E1B28_011974</name>
</gene>
<feature type="compositionally biased region" description="Low complexity" evidence="1">
    <location>
        <begin position="155"/>
        <end position="168"/>
    </location>
</feature>
<name>A0A9P7RRV1_9AGAR</name>
<evidence type="ECO:0000256" key="1">
    <source>
        <dbReference type="SAM" id="MobiDB-lite"/>
    </source>
</evidence>
<proteinExistence type="predicted"/>
<sequence length="633" mass="63417">MRVRRGHAAMSMKTVNRRSVEEREPGLINLPVKLPVALPSIPLLDPVIKPAVTWLVDGPETATPTEADPPPTSPTAPPSNPGNGSGNGNDNGNGKGGGEEGGSGTGNGDGDGGKGSGSGNSSDSGSGAGTGNGSGNDSGNGTGTGSGSGGGGNTNTGNNGNTGNTGSSQSDRGQTGGSNAGGSKGGQGSQGQNNTPQRPPTIPGSNSSSKSVSGSDRSPASNPVFAAGAPASQTSSSQPDSGAGQNLSSIRPTPTAAVAGPTSQAGGSIGSSSVGNGGGGSIGSSDGGSSNTTQTHGTNGAHSGNSNKLASGAIAGIVVACGVVLLLLLVFFRRRRLIAIRNQRRDRWNGTAVVSSAYDFSDGHDSSGPASARSSFATAYDMSTELGHARPATPPVPVPQMAELRDAHVPGTFSQRLVGTPISPRSPPPPPILVSVVQTTDADGDFGLDHNTPMQSAQSLSSDPYSQGQVIKLPPDLLLSLEPLTPMSVRPFSPTESFSFPKPPDSSRRTRGTSILADGALSPSDPGSNPFSDPLPPSPSSPSELAETEVIRRPFLPTRDDELAVSAGDKVTIVQVFDDGWVAVRKAGAHVGKGKGKAAEGGPGLIPIDCFRGQDQELPEFLALKRVSSYGEN</sequence>
<feature type="compositionally biased region" description="Polar residues" evidence="1">
    <location>
        <begin position="231"/>
        <end position="252"/>
    </location>
</feature>
<evidence type="ECO:0000256" key="2">
    <source>
        <dbReference type="SAM" id="Phobius"/>
    </source>
</evidence>
<feature type="region of interest" description="Disordered" evidence="1">
    <location>
        <begin position="492"/>
        <end position="547"/>
    </location>
</feature>
<keyword evidence="2" id="KW-0472">Membrane</keyword>
<evidence type="ECO:0000313" key="4">
    <source>
        <dbReference type="Proteomes" id="UP001049176"/>
    </source>
</evidence>
<feature type="compositionally biased region" description="Polar residues" evidence="1">
    <location>
        <begin position="452"/>
        <end position="468"/>
    </location>
</feature>
<evidence type="ECO:0000313" key="3">
    <source>
        <dbReference type="EMBL" id="KAG7087928.1"/>
    </source>
</evidence>
<feature type="transmembrane region" description="Helical" evidence="2">
    <location>
        <begin position="309"/>
        <end position="332"/>
    </location>
</feature>
<feature type="compositionally biased region" description="Gly residues" evidence="1">
    <location>
        <begin position="174"/>
        <end position="189"/>
    </location>
</feature>
<dbReference type="KEGG" id="more:E1B28_011974"/>
<feature type="region of interest" description="Disordered" evidence="1">
    <location>
        <begin position="59"/>
        <end position="303"/>
    </location>
</feature>
<comment type="caution">
    <text evidence="3">The sequence shown here is derived from an EMBL/GenBank/DDBJ whole genome shotgun (WGS) entry which is preliminary data.</text>
</comment>
<dbReference type="PANTHER" id="PTHR40903">
    <property type="entry name" value="GLYCINE-RICH CELL WALL STRUCTURAL PROTEIN 1-LIKE"/>
    <property type="match status" value="1"/>
</dbReference>
<protein>
    <recommendedName>
        <fullName evidence="5">SH3 domain-containing protein</fullName>
    </recommendedName>
</protein>
<keyword evidence="2" id="KW-1133">Transmembrane helix</keyword>
<dbReference type="PANTHER" id="PTHR40903:SF1">
    <property type="entry name" value="HYPHALLY REGULATED CELL WALL PROTEIN 3"/>
    <property type="match status" value="1"/>
</dbReference>
<feature type="compositionally biased region" description="Gly residues" evidence="1">
    <location>
        <begin position="83"/>
        <end position="118"/>
    </location>
</feature>
<feature type="compositionally biased region" description="Gly residues" evidence="1">
    <location>
        <begin position="275"/>
        <end position="286"/>
    </location>
</feature>
<feature type="region of interest" description="Disordered" evidence="1">
    <location>
        <begin position="414"/>
        <end position="468"/>
    </location>
</feature>
<feature type="compositionally biased region" description="Low complexity" evidence="1">
    <location>
        <begin position="205"/>
        <end position="218"/>
    </location>
</feature>
<dbReference type="OrthoDB" id="5340910at2759"/>
<feature type="region of interest" description="Disordered" evidence="1">
    <location>
        <begin position="1"/>
        <end position="21"/>
    </location>
</feature>
<evidence type="ECO:0008006" key="5">
    <source>
        <dbReference type="Google" id="ProtNLM"/>
    </source>
</evidence>
<dbReference type="RefSeq" id="XP_043004399.1">
    <property type="nucleotide sequence ID" value="XM_043157034.1"/>
</dbReference>
<reference evidence="3" key="1">
    <citation type="journal article" date="2021" name="Genome Biol. Evol.">
        <title>The assembled and annotated genome of the fairy-ring fungus Marasmius oreades.</title>
        <authorList>
            <person name="Hiltunen M."/>
            <person name="Ament-Velasquez S.L."/>
            <person name="Johannesson H."/>
        </authorList>
    </citation>
    <scope>NUCLEOTIDE SEQUENCE</scope>
    <source>
        <strain evidence="3">03SP1</strain>
    </source>
</reference>
<organism evidence="3 4">
    <name type="scientific">Marasmius oreades</name>
    <name type="common">fairy-ring Marasmius</name>
    <dbReference type="NCBI Taxonomy" id="181124"/>
    <lineage>
        <taxon>Eukaryota</taxon>
        <taxon>Fungi</taxon>
        <taxon>Dikarya</taxon>
        <taxon>Basidiomycota</taxon>
        <taxon>Agaricomycotina</taxon>
        <taxon>Agaricomycetes</taxon>
        <taxon>Agaricomycetidae</taxon>
        <taxon>Agaricales</taxon>
        <taxon>Marasmiineae</taxon>
        <taxon>Marasmiaceae</taxon>
        <taxon>Marasmius</taxon>
    </lineage>
</organism>
<dbReference type="AlphaFoldDB" id="A0A9P7RRV1"/>
<dbReference type="Proteomes" id="UP001049176">
    <property type="component" value="Chromosome 8"/>
</dbReference>
<keyword evidence="2" id="KW-0812">Transmembrane</keyword>
<feature type="compositionally biased region" description="Gly residues" evidence="1">
    <location>
        <begin position="126"/>
        <end position="154"/>
    </location>
</feature>
<feature type="compositionally biased region" description="Pro residues" evidence="1">
    <location>
        <begin position="67"/>
        <end position="80"/>
    </location>
</feature>
<accession>A0A9P7RRV1</accession>
<dbReference type="SUPFAM" id="SSF50044">
    <property type="entry name" value="SH3-domain"/>
    <property type="match status" value="1"/>
</dbReference>
<dbReference type="EMBL" id="CM032188">
    <property type="protein sequence ID" value="KAG7087928.1"/>
    <property type="molecule type" value="Genomic_DNA"/>
</dbReference>
<dbReference type="InterPro" id="IPR036028">
    <property type="entry name" value="SH3-like_dom_sf"/>
</dbReference>